<protein>
    <submittedName>
        <fullName evidence="4">CsbD family protein</fullName>
    </submittedName>
</protein>
<name>A0ABV9RHQ1_9PSEU</name>
<evidence type="ECO:0000256" key="2">
    <source>
        <dbReference type="SAM" id="MobiDB-lite"/>
    </source>
</evidence>
<evidence type="ECO:0000259" key="3">
    <source>
        <dbReference type="Pfam" id="PF05532"/>
    </source>
</evidence>
<dbReference type="Gene3D" id="1.10.1470.10">
    <property type="entry name" value="YjbJ"/>
    <property type="match status" value="1"/>
</dbReference>
<evidence type="ECO:0000313" key="4">
    <source>
        <dbReference type="EMBL" id="MFC4832712.1"/>
    </source>
</evidence>
<reference evidence="5" key="1">
    <citation type="journal article" date="2019" name="Int. J. Syst. Evol. Microbiol.">
        <title>The Global Catalogue of Microorganisms (GCM) 10K type strain sequencing project: providing services to taxonomists for standard genome sequencing and annotation.</title>
        <authorList>
            <consortium name="The Broad Institute Genomics Platform"/>
            <consortium name="The Broad Institute Genome Sequencing Center for Infectious Disease"/>
            <person name="Wu L."/>
            <person name="Ma J."/>
        </authorList>
    </citation>
    <scope>NUCLEOTIDE SEQUENCE [LARGE SCALE GENOMIC DNA]</scope>
    <source>
        <strain evidence="5">CCUG 50347</strain>
    </source>
</reference>
<dbReference type="InterPro" id="IPR008462">
    <property type="entry name" value="CsbD"/>
</dbReference>
<evidence type="ECO:0000256" key="1">
    <source>
        <dbReference type="ARBA" id="ARBA00009129"/>
    </source>
</evidence>
<organism evidence="4 5">
    <name type="scientific">Actinomycetospora chibensis</name>
    <dbReference type="NCBI Taxonomy" id="663606"/>
    <lineage>
        <taxon>Bacteria</taxon>
        <taxon>Bacillati</taxon>
        <taxon>Actinomycetota</taxon>
        <taxon>Actinomycetes</taxon>
        <taxon>Pseudonocardiales</taxon>
        <taxon>Pseudonocardiaceae</taxon>
        <taxon>Actinomycetospora</taxon>
    </lineage>
</organism>
<dbReference type="SUPFAM" id="SSF69047">
    <property type="entry name" value="Hypothetical protein YjbJ"/>
    <property type="match status" value="1"/>
</dbReference>
<dbReference type="Pfam" id="PF05532">
    <property type="entry name" value="CsbD"/>
    <property type="match status" value="1"/>
</dbReference>
<dbReference type="EMBL" id="JBHSIM010000020">
    <property type="protein sequence ID" value="MFC4832712.1"/>
    <property type="molecule type" value="Genomic_DNA"/>
</dbReference>
<dbReference type="RefSeq" id="WP_274191470.1">
    <property type="nucleotide sequence ID" value="NZ_BAABHN010000020.1"/>
</dbReference>
<gene>
    <name evidence="4" type="ORF">ACFPEL_09845</name>
</gene>
<sequence>MSADDTVKNRSKQVKGKAKEVTGKATGNKKLERSGQKDMVVGEVKERGNF</sequence>
<dbReference type="InterPro" id="IPR036629">
    <property type="entry name" value="YjbJ_sf"/>
</dbReference>
<comment type="caution">
    <text evidence="4">The sequence shown here is derived from an EMBL/GenBank/DDBJ whole genome shotgun (WGS) entry which is preliminary data.</text>
</comment>
<feature type="domain" description="CsbD-like" evidence="3">
    <location>
        <begin position="5"/>
        <end position="48"/>
    </location>
</feature>
<proteinExistence type="inferred from homology"/>
<comment type="similarity">
    <text evidence="1">Belongs to the UPF0337 (CsbD) family.</text>
</comment>
<accession>A0ABV9RHQ1</accession>
<keyword evidence="5" id="KW-1185">Reference proteome</keyword>
<feature type="region of interest" description="Disordered" evidence="2">
    <location>
        <begin position="1"/>
        <end position="50"/>
    </location>
</feature>
<evidence type="ECO:0000313" key="5">
    <source>
        <dbReference type="Proteomes" id="UP001595909"/>
    </source>
</evidence>
<dbReference type="Proteomes" id="UP001595909">
    <property type="component" value="Unassembled WGS sequence"/>
</dbReference>